<feature type="region of interest" description="Disordered" evidence="1">
    <location>
        <begin position="198"/>
        <end position="247"/>
    </location>
</feature>
<dbReference type="KEGG" id="ara:Arad_12348"/>
<dbReference type="InterPro" id="IPR002611">
    <property type="entry name" value="IstB_ATP-bd"/>
</dbReference>
<dbReference type="Pfam" id="PF01695">
    <property type="entry name" value="IstB_IS21"/>
    <property type="match status" value="1"/>
</dbReference>
<evidence type="ECO:0000259" key="2">
    <source>
        <dbReference type="Pfam" id="PF01695"/>
    </source>
</evidence>
<evidence type="ECO:0000313" key="4">
    <source>
        <dbReference type="Proteomes" id="UP000001600"/>
    </source>
</evidence>
<geneLocation type="plasmid" evidence="3 4">
    <name>pAtK84c</name>
</geneLocation>
<feature type="domain" description="IstB-like ATP-binding" evidence="2">
    <location>
        <begin position="57"/>
        <end position="137"/>
    </location>
</feature>
<feature type="compositionally biased region" description="Polar residues" evidence="1">
    <location>
        <begin position="236"/>
        <end position="247"/>
    </location>
</feature>
<keyword evidence="3" id="KW-0067">ATP-binding</keyword>
<keyword evidence="3" id="KW-0547">Nucleotide-binding</keyword>
<dbReference type="GO" id="GO:0005524">
    <property type="term" value="F:ATP binding"/>
    <property type="evidence" value="ECO:0007669"/>
    <property type="project" value="UniProtKB-KW"/>
</dbReference>
<evidence type="ECO:0000313" key="3">
    <source>
        <dbReference type="EMBL" id="ACM31336.1"/>
    </source>
</evidence>
<proteinExistence type="predicted"/>
<evidence type="ECO:0000256" key="1">
    <source>
        <dbReference type="SAM" id="MobiDB-lite"/>
    </source>
</evidence>
<protein>
    <submittedName>
        <fullName evidence="3">IstB-like ATP-binding protein</fullName>
    </submittedName>
</protein>
<dbReference type="EMBL" id="CP000631">
    <property type="protein sequence ID" value="ACM31336.1"/>
    <property type="molecule type" value="Genomic_DNA"/>
</dbReference>
<sequence>MIFAAVFLRRRQAECLHALRRCDLRLGFRLPGSLVHDRADDCGQTRPTFWLQAGCAWLAILLEREATMRQQKRFEARARVAILRHDPQIENADFRAARGLDRNLFMMLAGCGWIRKSQSAHHRAGRGRQELASAIKHAAKISPSPTTGFARYSQHLPLHEAMGDMAGSSNRWPSPICLSLMIGDRKSSTMISGAIFSRSSKTATSVDRDRHQSGAPGSLVGNNSKPYARRCHPGSPRSQCLSHRSHR</sequence>
<organism evidence="3 4">
    <name type="scientific">Rhizobium rhizogenes (strain K84 / ATCC BAA-868)</name>
    <name type="common">Agrobacterium radiobacter</name>
    <dbReference type="NCBI Taxonomy" id="311403"/>
    <lineage>
        <taxon>Bacteria</taxon>
        <taxon>Pseudomonadati</taxon>
        <taxon>Pseudomonadota</taxon>
        <taxon>Alphaproteobacteria</taxon>
        <taxon>Hyphomicrobiales</taxon>
        <taxon>Rhizobiaceae</taxon>
        <taxon>Rhizobium/Agrobacterium group</taxon>
        <taxon>Rhizobium</taxon>
    </lineage>
</organism>
<reference evidence="3 4" key="1">
    <citation type="journal article" date="2009" name="J. Bacteriol.">
        <title>Genome sequences of three Agrobacterium biovars help elucidate the evolution of multichromosome genomes in bacteria.</title>
        <authorList>
            <person name="Slater S.C."/>
            <person name="Goldman B.S."/>
            <person name="Goodner B."/>
            <person name="Setubal J.C."/>
            <person name="Farrand S.K."/>
            <person name="Nester E.W."/>
            <person name="Burr T.J."/>
            <person name="Banta L."/>
            <person name="Dickerman A.W."/>
            <person name="Paulsen I."/>
            <person name="Otten L."/>
            <person name="Suen G."/>
            <person name="Welch R."/>
            <person name="Almeida N.F."/>
            <person name="Arnold F."/>
            <person name="Burton O.T."/>
            <person name="Du Z."/>
            <person name="Ewing A."/>
            <person name="Godsy E."/>
            <person name="Heisel S."/>
            <person name="Houmiel K.L."/>
            <person name="Jhaveri J."/>
            <person name="Lu J."/>
            <person name="Miller N.M."/>
            <person name="Norton S."/>
            <person name="Chen Q."/>
            <person name="Phoolcharoen W."/>
            <person name="Ohlin V."/>
            <person name="Ondrusek D."/>
            <person name="Pride N."/>
            <person name="Stricklin S.L."/>
            <person name="Sun J."/>
            <person name="Wheeler C."/>
            <person name="Wilson L."/>
            <person name="Zhu H."/>
            <person name="Wood D.W."/>
        </authorList>
    </citation>
    <scope>NUCLEOTIDE SEQUENCE [LARGE SCALE GENOMIC DNA]</scope>
    <source>
        <strain evidence="4">K84 / ATCC BAA-868</strain>
        <plasmid evidence="3 4">pAtK84c</plasmid>
    </source>
</reference>
<dbReference type="AlphaFoldDB" id="B9JQB7"/>
<dbReference type="HOGENOM" id="CLU_1122747_0_0_5"/>
<name>B9JQB7_RHIR8</name>
<keyword evidence="3" id="KW-0614">Plasmid</keyword>
<gene>
    <name evidence="3" type="ordered locus">Arad_12348</name>
</gene>
<accession>B9JQB7</accession>
<dbReference type="Proteomes" id="UP000001600">
    <property type="component" value="Plasmid pAtK84c"/>
</dbReference>